<feature type="region of interest" description="Disordered" evidence="1">
    <location>
        <begin position="115"/>
        <end position="139"/>
    </location>
</feature>
<keyword evidence="4" id="KW-1185">Reference proteome</keyword>
<organism evidence="3 4">
    <name type="scientific">Amborella trichopoda</name>
    <dbReference type="NCBI Taxonomy" id="13333"/>
    <lineage>
        <taxon>Eukaryota</taxon>
        <taxon>Viridiplantae</taxon>
        <taxon>Streptophyta</taxon>
        <taxon>Embryophyta</taxon>
        <taxon>Tracheophyta</taxon>
        <taxon>Spermatophyta</taxon>
        <taxon>Magnoliopsida</taxon>
        <taxon>Amborellales</taxon>
        <taxon>Amborellaceae</taxon>
        <taxon>Amborella</taxon>
    </lineage>
</organism>
<proteinExistence type="predicted"/>
<gene>
    <name evidence="3" type="ORF">AMTR_s00078p00150720</name>
</gene>
<sequence>MKSFLSLLCLVLLAFVVASEAVIRVVPPSAPSRPVNPPPLLRRGPSFLHYAPPAPNKGSFLHYAPPAPIKRSFLHYAPPVPIKRSFLHYAPPAPIKRSFLHYGPPVPTDPLSKAKGVDAGHMGASGNKLTKASQHLGSV</sequence>
<name>W1P8B6_AMBTC</name>
<keyword evidence="2" id="KW-0732">Signal</keyword>
<feature type="signal peptide" evidence="2">
    <location>
        <begin position="1"/>
        <end position="21"/>
    </location>
</feature>
<dbReference type="Proteomes" id="UP000017836">
    <property type="component" value="Unassembled WGS sequence"/>
</dbReference>
<dbReference type="HOGENOM" id="CLU_1847813_0_0_1"/>
<evidence type="ECO:0000313" key="4">
    <source>
        <dbReference type="Proteomes" id="UP000017836"/>
    </source>
</evidence>
<dbReference type="Gramene" id="ERN03846">
    <property type="protein sequence ID" value="ERN03846"/>
    <property type="gene ID" value="AMTR_s00078p00150720"/>
</dbReference>
<evidence type="ECO:0000256" key="2">
    <source>
        <dbReference type="SAM" id="SignalP"/>
    </source>
</evidence>
<evidence type="ECO:0000313" key="3">
    <source>
        <dbReference type="EMBL" id="ERN03846.1"/>
    </source>
</evidence>
<evidence type="ECO:0008006" key="5">
    <source>
        <dbReference type="Google" id="ProtNLM"/>
    </source>
</evidence>
<feature type="chain" id="PRO_5004808142" description="Extensin domain-containing protein" evidence="2">
    <location>
        <begin position="22"/>
        <end position="139"/>
    </location>
</feature>
<accession>W1P8B6</accession>
<evidence type="ECO:0000256" key="1">
    <source>
        <dbReference type="SAM" id="MobiDB-lite"/>
    </source>
</evidence>
<protein>
    <recommendedName>
        <fullName evidence="5">Extensin domain-containing protein</fullName>
    </recommendedName>
</protein>
<feature type="compositionally biased region" description="Polar residues" evidence="1">
    <location>
        <begin position="127"/>
        <end position="139"/>
    </location>
</feature>
<dbReference type="AlphaFoldDB" id="W1P8B6"/>
<dbReference type="EMBL" id="KI394330">
    <property type="protein sequence ID" value="ERN03846.1"/>
    <property type="molecule type" value="Genomic_DNA"/>
</dbReference>
<reference evidence="4" key="1">
    <citation type="journal article" date="2013" name="Science">
        <title>The Amborella genome and the evolution of flowering plants.</title>
        <authorList>
            <consortium name="Amborella Genome Project"/>
        </authorList>
    </citation>
    <scope>NUCLEOTIDE SEQUENCE [LARGE SCALE GENOMIC DNA]</scope>
</reference>